<dbReference type="KEGG" id="kuy:FY550_03190"/>
<dbReference type="Gene3D" id="3.90.550.10">
    <property type="entry name" value="Spore Coat Polysaccharide Biosynthesis Protein SpsA, Chain A"/>
    <property type="match status" value="1"/>
</dbReference>
<dbReference type="PANTHER" id="PTHR33986">
    <property type="entry name" value="OS02G0535700 PROTEIN"/>
    <property type="match status" value="1"/>
</dbReference>
<name>A0A5C0ZW55_9GAMM</name>
<dbReference type="OrthoDB" id="583646at2"/>
<gene>
    <name evidence="1" type="ORF">FY550_03190</name>
</gene>
<evidence type="ECO:0000313" key="2">
    <source>
        <dbReference type="Proteomes" id="UP000322553"/>
    </source>
</evidence>
<evidence type="ECO:0008006" key="3">
    <source>
        <dbReference type="Google" id="ProtNLM"/>
    </source>
</evidence>
<dbReference type="SUPFAM" id="SSF53448">
    <property type="entry name" value="Nucleotide-diphospho-sugar transferases"/>
    <property type="match status" value="1"/>
</dbReference>
<protein>
    <recommendedName>
        <fullName evidence="3">Nucleoside-diphosphate sugar epimerase</fullName>
    </recommendedName>
</protein>
<organism evidence="1 2">
    <name type="scientific">Kushneria phosphatilytica</name>
    <dbReference type="NCBI Taxonomy" id="657387"/>
    <lineage>
        <taxon>Bacteria</taxon>
        <taxon>Pseudomonadati</taxon>
        <taxon>Pseudomonadota</taxon>
        <taxon>Gammaproteobacteria</taxon>
        <taxon>Oceanospirillales</taxon>
        <taxon>Halomonadaceae</taxon>
        <taxon>Kushneria</taxon>
    </lineage>
</organism>
<sequence length="819" mass="93830">MAAMRPDTHVTRLPTSSIASRPIHVERATTPHMPHCVVLPVLEPVGERRPPVHIYVGSETAQVRAQRIFLFSIEKVRDPQREYRIYLLKNMAGFDRHHWRTGFTNYRYAIPTLAEGQGRAIYNDVGQIYLEDPARLFDLPMGGHGYLALSPEETSVMLLDCERMAHYWNQDTARRYSKQNLLHHVEHITGLWAPLDASWNTRDEEYADQTPRLLHFTALHQQPWQPMPDRYSYQPHPLADIWFGLEREADVQGYGPFSAATPSPWFEGALSTLQALSSAAFSPGRTARDTAEYLSLQALLWCRPAQHADNPPLPAACYRTCTPAELISELQTSPADELTPLDSVAVTHLLEHLPAEDIPWVLEQLAQRSRRLLYVGLELSTNVHQGLPLSMTHWWRQQLRRLNRHHPHLSWHLDIRRGSRRKMEVVSSTLPGARLSDVPEHTQPSVWVLTGVHRGDNAQLRLLADWLGWPWEEKPLVFRARSMRLLQGARPTLQILHPGNRNQFAPPWPDIVLGIGRRSVNVARWIRRESGQRTQLFWLGRPRVALDHFDLIATTPQYGLPARDHIIHNLLPLNRPNHDDAAREAWRQHLSALPRPWLGVMIGGATRAKPFPVEDAVRMARQACALARDRGGSLLVSTSPRTPPDVTTAFFEQIDVPAFTYDWQTHQGGDNPHQAYLALCDGFIVSDDSASMMAEAITTRQPTWIYALESVSPSFTNRLFNALHDWLCRRTRQLNHRGVHRQQNWQGRFHDFLFTRGLLVRPRDLNLLDRTLRIRGLIQPLADGPASDPEARRSIPMNDELEATVEEMRLRAGERYRQE</sequence>
<evidence type="ECO:0000313" key="1">
    <source>
        <dbReference type="EMBL" id="QEL10238.1"/>
    </source>
</evidence>
<dbReference type="Proteomes" id="UP000322553">
    <property type="component" value="Chromosome"/>
</dbReference>
<dbReference type="InterPro" id="IPR029044">
    <property type="entry name" value="Nucleotide-diphossugar_trans"/>
</dbReference>
<dbReference type="PANTHER" id="PTHR33986:SF15">
    <property type="entry name" value="MITOCHONDRIAL FISSION PROTEIN ELM1"/>
    <property type="match status" value="1"/>
</dbReference>
<dbReference type="Pfam" id="PF06258">
    <property type="entry name" value="Mito_fiss_Elm1"/>
    <property type="match status" value="1"/>
</dbReference>
<accession>A0A5C0ZW55</accession>
<dbReference type="InterPro" id="IPR009367">
    <property type="entry name" value="Elm1-like"/>
</dbReference>
<dbReference type="EMBL" id="CP043420">
    <property type="protein sequence ID" value="QEL10238.1"/>
    <property type="molecule type" value="Genomic_DNA"/>
</dbReference>
<dbReference type="AlphaFoldDB" id="A0A5C0ZW55"/>
<keyword evidence="2" id="KW-1185">Reference proteome</keyword>
<proteinExistence type="predicted"/>
<reference evidence="1 2" key="1">
    <citation type="submission" date="2019-08" db="EMBL/GenBank/DDBJ databases">
        <title>Complete genome sequence of Kushneria sp. YCWA18, a halophilic phosphate-solubilizing bacterium isolated from Daqiao saltern in China.</title>
        <authorList>
            <person name="Du G.-X."/>
            <person name="Qu L.-Y."/>
        </authorList>
    </citation>
    <scope>NUCLEOTIDE SEQUENCE [LARGE SCALE GENOMIC DNA]</scope>
    <source>
        <strain evidence="1 2">YCWA18</strain>
    </source>
</reference>